<dbReference type="OrthoDB" id="5985073at2759"/>
<dbReference type="PANTHER" id="PTHR34154">
    <property type="entry name" value="ALKALI-SENSITIVE LINKAGE PROTEIN 1"/>
    <property type="match status" value="1"/>
</dbReference>
<dbReference type="Proteomes" id="UP000800039">
    <property type="component" value="Unassembled WGS sequence"/>
</dbReference>
<dbReference type="Gene3D" id="3.20.20.80">
    <property type="entry name" value="Glycosidases"/>
    <property type="match status" value="1"/>
</dbReference>
<dbReference type="AlphaFoldDB" id="A0A9P4G9K3"/>
<dbReference type="GO" id="GO:0009277">
    <property type="term" value="C:fungal-type cell wall"/>
    <property type="evidence" value="ECO:0007669"/>
    <property type="project" value="TreeGrafter"/>
</dbReference>
<feature type="signal peptide" evidence="1">
    <location>
        <begin position="1"/>
        <end position="18"/>
    </location>
</feature>
<dbReference type="InterPro" id="IPR024655">
    <property type="entry name" value="Asl1_glyco_hydro_catalytic"/>
</dbReference>
<evidence type="ECO:0000313" key="3">
    <source>
        <dbReference type="EMBL" id="KAF1841530.1"/>
    </source>
</evidence>
<keyword evidence="1" id="KW-0732">Signal</keyword>
<evidence type="ECO:0000313" key="4">
    <source>
        <dbReference type="Proteomes" id="UP000800039"/>
    </source>
</evidence>
<dbReference type="Pfam" id="PF11790">
    <property type="entry name" value="Glyco_hydro_cc"/>
    <property type="match status" value="1"/>
</dbReference>
<dbReference type="SUPFAM" id="SSF51445">
    <property type="entry name" value="(Trans)glycosidases"/>
    <property type="match status" value="1"/>
</dbReference>
<evidence type="ECO:0000256" key="1">
    <source>
        <dbReference type="SAM" id="SignalP"/>
    </source>
</evidence>
<dbReference type="EMBL" id="ML976618">
    <property type="protein sequence ID" value="KAF1841530.1"/>
    <property type="molecule type" value="Genomic_DNA"/>
</dbReference>
<accession>A0A9P4G9K3</accession>
<proteinExistence type="predicted"/>
<sequence length="287" mass="31938">MNILTLVLLTAFAILTGANPVPNNASIIPRSPPQVPAHERRGIAFNNADFVHYFAVEGTHATWCYNWDSWSPRTDAWYPFIPMLHSLRPDHTGPWMGRVEQAARDAGDGPTHLLGFNEPDICQPGAGGSCISVGDAVAGWKTHVQPLKTLKDKMYLGSPSVSNAAASGSTGLGWLANFIRACSGCTIDFITIHWYDRADNVGYFKKHIEDARKVAQGRPIWITEFKAEGTDEQVKRFLDEVIPWMDQSSDIHRYAYFMARSGPGMLINDAQNGMSDLGAYYNFHHRR</sequence>
<gene>
    <name evidence="3" type="ORF">K460DRAFT_388452</name>
</gene>
<keyword evidence="3" id="KW-0378">Hydrolase</keyword>
<keyword evidence="4" id="KW-1185">Reference proteome</keyword>
<evidence type="ECO:0000259" key="2">
    <source>
        <dbReference type="Pfam" id="PF11790"/>
    </source>
</evidence>
<name>A0A9P4G9K3_9PLEO</name>
<dbReference type="InterPro" id="IPR017853">
    <property type="entry name" value="GH"/>
</dbReference>
<reference evidence="3" key="1">
    <citation type="submission" date="2020-01" db="EMBL/GenBank/DDBJ databases">
        <authorList>
            <consortium name="DOE Joint Genome Institute"/>
            <person name="Haridas S."/>
            <person name="Albert R."/>
            <person name="Binder M."/>
            <person name="Bloem J."/>
            <person name="Labutti K."/>
            <person name="Salamov A."/>
            <person name="Andreopoulos B."/>
            <person name="Baker S.E."/>
            <person name="Barry K."/>
            <person name="Bills G."/>
            <person name="Bluhm B.H."/>
            <person name="Cannon C."/>
            <person name="Castanera R."/>
            <person name="Culley D.E."/>
            <person name="Daum C."/>
            <person name="Ezra D."/>
            <person name="Gonzalez J.B."/>
            <person name="Henrissat B."/>
            <person name="Kuo A."/>
            <person name="Liang C."/>
            <person name="Lipzen A."/>
            <person name="Lutzoni F."/>
            <person name="Magnuson J."/>
            <person name="Mondo S."/>
            <person name="Nolan M."/>
            <person name="Ohm R."/>
            <person name="Pangilinan J."/>
            <person name="Park H.-J."/>
            <person name="Ramirez L."/>
            <person name="Alfaro M."/>
            <person name="Sun H."/>
            <person name="Tritt A."/>
            <person name="Yoshinaga Y."/>
            <person name="Zwiers L.-H."/>
            <person name="Turgeon B.G."/>
            <person name="Goodwin S.B."/>
            <person name="Spatafora J.W."/>
            <person name="Crous P.W."/>
            <person name="Grigoriev I.V."/>
        </authorList>
    </citation>
    <scope>NUCLEOTIDE SEQUENCE</scope>
    <source>
        <strain evidence="3">CBS 394.84</strain>
    </source>
</reference>
<dbReference type="GeneID" id="63852942"/>
<dbReference type="RefSeq" id="XP_040784093.1">
    <property type="nucleotide sequence ID" value="XM_040935691.1"/>
</dbReference>
<feature type="chain" id="PRO_5040233347" evidence="1">
    <location>
        <begin position="19"/>
        <end position="287"/>
    </location>
</feature>
<dbReference type="InterPro" id="IPR053183">
    <property type="entry name" value="ASL1"/>
</dbReference>
<organism evidence="3 4">
    <name type="scientific">Cucurbitaria berberidis CBS 394.84</name>
    <dbReference type="NCBI Taxonomy" id="1168544"/>
    <lineage>
        <taxon>Eukaryota</taxon>
        <taxon>Fungi</taxon>
        <taxon>Dikarya</taxon>
        <taxon>Ascomycota</taxon>
        <taxon>Pezizomycotina</taxon>
        <taxon>Dothideomycetes</taxon>
        <taxon>Pleosporomycetidae</taxon>
        <taxon>Pleosporales</taxon>
        <taxon>Pleosporineae</taxon>
        <taxon>Cucurbitariaceae</taxon>
        <taxon>Cucurbitaria</taxon>
    </lineage>
</organism>
<feature type="domain" description="Asl1-like glycosyl hydrolase catalytic" evidence="2">
    <location>
        <begin position="42"/>
        <end position="281"/>
    </location>
</feature>
<dbReference type="PANTHER" id="PTHR34154:SF10">
    <property type="entry name" value="ASL1-LIKE GLYCOSYL HYDROLASE CATALYTIC DOMAIN-CONTAINING PROTEIN"/>
    <property type="match status" value="1"/>
</dbReference>
<dbReference type="GO" id="GO:0071966">
    <property type="term" value="P:fungal-type cell wall polysaccharide metabolic process"/>
    <property type="evidence" value="ECO:0007669"/>
    <property type="project" value="TreeGrafter"/>
</dbReference>
<comment type="caution">
    <text evidence="3">The sequence shown here is derived from an EMBL/GenBank/DDBJ whole genome shotgun (WGS) entry which is preliminary data.</text>
</comment>
<dbReference type="GO" id="GO:0016787">
    <property type="term" value="F:hydrolase activity"/>
    <property type="evidence" value="ECO:0007669"/>
    <property type="project" value="UniProtKB-KW"/>
</dbReference>
<protein>
    <submittedName>
        <fullName evidence="3">Glycoside hydrolase family 128 protein</fullName>
    </submittedName>
</protein>